<evidence type="ECO:0000313" key="2">
    <source>
        <dbReference type="EMBL" id="PDX18559.1"/>
    </source>
</evidence>
<reference evidence="4 7" key="2">
    <citation type="journal article" date="2017" name="Gut Pathog.">
        <title>Mycobacterium avium subsp. paratuberculosis and associated risk factors for inflammatory bowel disease in Iranian patients.</title>
        <authorList>
            <person name="Zamani S."/>
            <person name="Zali M.R."/>
            <person name="Aghdaei H.A."/>
            <person name="Sechi L.A."/>
            <person name="Niegowska M."/>
            <person name="Caggiu E."/>
            <person name="Keshavarz R."/>
            <person name="Mosavari N."/>
            <person name="Feizabadi M.M."/>
        </authorList>
    </citation>
    <scope>NUCLEOTIDE SEQUENCE [LARGE SCALE GENOMIC DNA]</scope>
    <source>
        <strain evidence="4 7">1057</strain>
    </source>
</reference>
<sequence>MVVDVSSIPFQEFWHMQIHQQHLQVRWDVHDVCQILEEYHFIGLADWEESKGQIRDFLEVMRVNDIVAIKHGQQLVALAQVIGGAYNIHKDRALCVSEEEDPLVDWIHYRRPVKILDWAKEGQTIPQGRGTLNKCVSPGTETSQIIMGWYEKVQEALKAKGERVVLV</sequence>
<dbReference type="Proteomes" id="UP000275263">
    <property type="component" value="Unassembled WGS sequence"/>
</dbReference>
<dbReference type="EMBL" id="MUPM01000190">
    <property type="protein sequence ID" value="OOQ32613.1"/>
    <property type="molecule type" value="Genomic_DNA"/>
</dbReference>
<gene>
    <name evidence="1" type="ORF">B0X69_04185</name>
    <name evidence="2" type="ORF">BB413_04025</name>
    <name evidence="3" type="ORF">BB468_07935</name>
    <name evidence="4" type="ORF">EGW01_08275</name>
</gene>
<proteinExistence type="predicted"/>
<evidence type="ECO:0000313" key="3">
    <source>
        <dbReference type="EMBL" id="PDX38442.1"/>
    </source>
</evidence>
<organism evidence="4 7">
    <name type="scientific">Helicobacter pylori</name>
    <name type="common">Campylobacter pylori</name>
    <dbReference type="NCBI Taxonomy" id="210"/>
    <lineage>
        <taxon>Bacteria</taxon>
        <taxon>Pseudomonadati</taxon>
        <taxon>Campylobacterota</taxon>
        <taxon>Epsilonproteobacteria</taxon>
        <taxon>Campylobacterales</taxon>
        <taxon>Helicobacteraceae</taxon>
        <taxon>Helicobacter</taxon>
    </lineage>
</organism>
<evidence type="ECO:0000313" key="7">
    <source>
        <dbReference type="Proteomes" id="UP000275263"/>
    </source>
</evidence>
<dbReference type="RefSeq" id="WP_000259663.1">
    <property type="nucleotide sequence ID" value="NZ_BSKT01000073.1"/>
</dbReference>
<reference evidence="1 8" key="1">
    <citation type="journal article" date="2017" name="Front. Cell. Infect. Microbiol.">
        <title>Whole Genome Sequence and Phylogenetic Analysis Show Helicobacter pylori Strains from Latin America Have Followed a Unique Evolution Pathway.</title>
        <authorList>
            <person name="Munoz-Ramirez Z.Y."/>
            <person name="Mendez-Tenorio A."/>
            <person name="Kato I."/>
            <person name="Bravo M.M."/>
            <person name="Rizzato C."/>
            <person name="Thorell K."/>
            <person name="Torres R.C."/>
            <person name="Aviles-Jimenez F."/>
            <person name="Camorlinga M."/>
            <person name="Canzian F."/>
            <person name="Torres J."/>
        </authorList>
    </citation>
    <scope>NUCLEOTIDE SEQUENCE [LARGE SCALE GENOMIC DNA]</scope>
    <source>
        <strain evidence="1 8">CM22347</strain>
    </source>
</reference>
<reference evidence="5 6" key="3">
    <citation type="journal article" date="2017" name="Gut Pathog.">
        <title>Phylogenomics of Colombian Helicobacter pylori isolates.</title>
        <authorList>
            <person name="Gutierrez-Escobar A.J."/>
            <person name="Trujillo E."/>
            <person name="Acevedo O."/>
            <person name="Bravo M.M."/>
        </authorList>
    </citation>
    <scope>NUCLEOTIDE SEQUENCE [LARGE SCALE GENOMIC DNA]</scope>
    <source>
        <strain evidence="3 6">2021</strain>
        <strain evidence="2 5">22346</strain>
    </source>
</reference>
<dbReference type="Proteomes" id="UP000220405">
    <property type="component" value="Unassembled WGS sequence"/>
</dbReference>
<dbReference type="Proteomes" id="UP000319468">
    <property type="component" value="Unassembled WGS sequence"/>
</dbReference>
<dbReference type="EMBL" id="MBIS01000003">
    <property type="protein sequence ID" value="PDX18559.1"/>
    <property type="molecule type" value="Genomic_DNA"/>
</dbReference>
<reference evidence="4" key="4">
    <citation type="submission" date="2018-11" db="EMBL/GenBank/DDBJ databases">
        <authorList>
            <person name="Gutierrez A.J."/>
            <person name="Bravo M."/>
        </authorList>
    </citation>
    <scope>NUCLEOTIDE SEQUENCE</scope>
    <source>
        <strain evidence="4">1057</strain>
    </source>
</reference>
<dbReference type="EMBL" id="MBJH01000039">
    <property type="protein sequence ID" value="PDX38442.1"/>
    <property type="molecule type" value="Genomic_DNA"/>
</dbReference>
<keyword evidence="4" id="KW-0418">Kinase</keyword>
<keyword evidence="4" id="KW-0808">Transferase</keyword>
<protein>
    <submittedName>
        <fullName evidence="4">Pyruvate kinase</fullName>
    </submittedName>
</protein>
<comment type="caution">
    <text evidence="4">The sequence shown here is derived from an EMBL/GenBank/DDBJ whole genome shotgun (WGS) entry which is preliminary data.</text>
</comment>
<dbReference type="GO" id="GO:0016301">
    <property type="term" value="F:kinase activity"/>
    <property type="evidence" value="ECO:0007669"/>
    <property type="project" value="UniProtKB-KW"/>
</dbReference>
<keyword evidence="4" id="KW-0670">Pyruvate</keyword>
<evidence type="ECO:0000313" key="6">
    <source>
        <dbReference type="Proteomes" id="UP000220405"/>
    </source>
</evidence>
<evidence type="ECO:0000313" key="4">
    <source>
        <dbReference type="EMBL" id="RPF67132.1"/>
    </source>
</evidence>
<dbReference type="Proteomes" id="UP000220275">
    <property type="component" value="Unassembled WGS sequence"/>
</dbReference>
<dbReference type="AlphaFoldDB" id="A0A0S1XTT7"/>
<evidence type="ECO:0000313" key="5">
    <source>
        <dbReference type="Proteomes" id="UP000220275"/>
    </source>
</evidence>
<evidence type="ECO:0000313" key="1">
    <source>
        <dbReference type="EMBL" id="OOQ32613.1"/>
    </source>
</evidence>
<name>A0A0S1XTT7_HELPX</name>
<evidence type="ECO:0000313" key="8">
    <source>
        <dbReference type="Proteomes" id="UP000319468"/>
    </source>
</evidence>
<dbReference type="EMBL" id="RPFT01000030">
    <property type="protein sequence ID" value="RPF67132.1"/>
    <property type="molecule type" value="Genomic_DNA"/>
</dbReference>
<accession>A0A0S1XTT7</accession>